<evidence type="ECO:0000259" key="7">
    <source>
        <dbReference type="Pfam" id="PF05681"/>
    </source>
</evidence>
<evidence type="ECO:0000256" key="2">
    <source>
        <dbReference type="ARBA" id="ARBA00022485"/>
    </source>
</evidence>
<evidence type="ECO:0000313" key="9">
    <source>
        <dbReference type="Proteomes" id="UP000011724"/>
    </source>
</evidence>
<dbReference type="PANTHER" id="PTHR30389:SF17">
    <property type="entry name" value="L(+)-TARTRATE DEHYDRATASE SUBUNIT ALPHA-RELATED"/>
    <property type="match status" value="1"/>
</dbReference>
<keyword evidence="6 8" id="KW-0456">Lyase</keyword>
<dbReference type="EMBL" id="FO203427">
    <property type="protein sequence ID" value="CCH47265.1"/>
    <property type="molecule type" value="Genomic_DNA"/>
</dbReference>
<dbReference type="GO" id="GO:0051539">
    <property type="term" value="F:4 iron, 4 sulfur cluster binding"/>
    <property type="evidence" value="ECO:0007669"/>
    <property type="project" value="UniProtKB-KW"/>
</dbReference>
<keyword evidence="2" id="KW-0004">4Fe-4S</keyword>
<dbReference type="GO" id="GO:0004333">
    <property type="term" value="F:fumarate hydratase activity"/>
    <property type="evidence" value="ECO:0007669"/>
    <property type="project" value="UniProtKB-EC"/>
</dbReference>
<dbReference type="PANTHER" id="PTHR30389">
    <property type="entry name" value="FUMARATE HYDRATASE-RELATED"/>
    <property type="match status" value="1"/>
</dbReference>
<dbReference type="NCBIfam" id="NF004885">
    <property type="entry name" value="PRK06246.1"/>
    <property type="match status" value="1"/>
</dbReference>
<organism evidence="8 9">
    <name type="scientific">Pseudodesulfovibrio piezophilus (strain DSM 21447 / JCM 15486 / C1TLV30)</name>
    <name type="common">Desulfovibrio piezophilus</name>
    <dbReference type="NCBI Taxonomy" id="1322246"/>
    <lineage>
        <taxon>Bacteria</taxon>
        <taxon>Pseudomonadati</taxon>
        <taxon>Thermodesulfobacteriota</taxon>
        <taxon>Desulfovibrionia</taxon>
        <taxon>Desulfovibrionales</taxon>
        <taxon>Desulfovibrionaceae</taxon>
    </lineage>
</organism>
<evidence type="ECO:0000256" key="5">
    <source>
        <dbReference type="ARBA" id="ARBA00023014"/>
    </source>
</evidence>
<keyword evidence="9" id="KW-1185">Reference proteome</keyword>
<dbReference type="InterPro" id="IPR051208">
    <property type="entry name" value="Class-I_Fumarase/Tartrate_DH"/>
</dbReference>
<reference evidence="9" key="2">
    <citation type="journal article" date="2013" name="Stand. Genomic Sci.">
        <title>Complete genome sequence of Desulfocapsa sulfexigens, a marine deltaproteobacterium specialized in disproportionating inorganic sulfur compounds.</title>
        <authorList>
            <person name="Finster K.W."/>
            <person name="Kjeldsen K.U."/>
            <person name="Kube M."/>
            <person name="Reinhardt R."/>
            <person name="Mussmann M."/>
            <person name="Amann R."/>
            <person name="Schreiber L."/>
        </authorList>
    </citation>
    <scope>NUCLEOTIDE SEQUENCE [LARGE SCALE GENOMIC DNA]</scope>
    <source>
        <strain evidence="9">DSM 10523 / SB164P1</strain>
    </source>
</reference>
<dbReference type="eggNOG" id="COG1951">
    <property type="taxonomic scope" value="Bacteria"/>
</dbReference>
<sequence>MREIQAEAVVQAVAKMCMSANTELPTDVREKLKMALVKETAPSAKEVLRQLLENADLAKETKLPLCQDCGLAVFFVEIGDDCRVVGGNLRELINEGVRQGYRDGFLRKSACDPLSRDNTGDGTPAIIHFDVVPGDSLRIFFMAKGGGSENMSRVTMLAPAQGWDGIKQFVVNRIAEAGPNPCPPTIIGIGIGGTFDHAAKIAKKSLMRDLNDTHPDPAIAAREKELEEALNKLGIGPMGLGGKTTVLSVKITMEPCHLASLPLAVNVQCHSQRHEEVVL</sequence>
<name>M1WL53_PSEP2</name>
<feature type="domain" description="Fe-S hydro-lyase tartrate dehydratase alpha-type catalytic" evidence="7">
    <location>
        <begin position="11"/>
        <end position="277"/>
    </location>
</feature>
<dbReference type="PATRIC" id="fig|879567.3.peg.27"/>
<evidence type="ECO:0000256" key="1">
    <source>
        <dbReference type="ARBA" id="ARBA00008876"/>
    </source>
</evidence>
<gene>
    <name evidence="8" type="ordered locus">BN4_10025</name>
</gene>
<keyword evidence="5" id="KW-0411">Iron-sulfur</keyword>
<dbReference type="AlphaFoldDB" id="M1WL53"/>
<dbReference type="RefSeq" id="WP_015413320.1">
    <property type="nucleotide sequence ID" value="NC_020409.1"/>
</dbReference>
<keyword evidence="3" id="KW-0479">Metal-binding</keyword>
<dbReference type="STRING" id="1322246.BN4_10025"/>
<dbReference type="HOGENOM" id="CLU_041245_0_0_7"/>
<dbReference type="GO" id="GO:0046872">
    <property type="term" value="F:metal ion binding"/>
    <property type="evidence" value="ECO:0007669"/>
    <property type="project" value="UniProtKB-KW"/>
</dbReference>
<protein>
    <submittedName>
        <fullName evidence="8">Putative fumarate hydratase subunit alpha</fullName>
        <ecNumber evidence="8">4.2.1.2</ecNumber>
    </submittedName>
</protein>
<dbReference type="OrthoDB" id="9798978at2"/>
<evidence type="ECO:0000313" key="8">
    <source>
        <dbReference type="EMBL" id="CCH47265.1"/>
    </source>
</evidence>
<dbReference type="InterPro" id="IPR004646">
    <property type="entry name" value="Fe-S_hydro-lyase_TtdA-typ_cat"/>
</dbReference>
<evidence type="ECO:0000256" key="3">
    <source>
        <dbReference type="ARBA" id="ARBA00022723"/>
    </source>
</evidence>
<dbReference type="EC" id="4.2.1.2" evidence="8"/>
<proteinExistence type="inferred from homology"/>
<dbReference type="Pfam" id="PF05681">
    <property type="entry name" value="Fumerase"/>
    <property type="match status" value="1"/>
</dbReference>
<reference evidence="8 9" key="1">
    <citation type="journal article" date="2013" name="PLoS ONE">
        <title>The first genomic and proteomic characterization of a deep-sea sulfate reducer: insights into the piezophilic lifestyle of Desulfovibrio piezophilus.</title>
        <authorList>
            <person name="Pradel N."/>
            <person name="Ji B."/>
            <person name="Gimenez G."/>
            <person name="Talla E."/>
            <person name="Lenoble P."/>
            <person name="Garel M."/>
            <person name="Tamburini C."/>
            <person name="Fourquet P."/>
            <person name="Lebrun R."/>
            <person name="Bertin P."/>
            <person name="Denis Y."/>
            <person name="Pophillat M."/>
            <person name="Barbe V."/>
            <person name="Ollivier B."/>
            <person name="Dolla A."/>
        </authorList>
    </citation>
    <scope>NUCLEOTIDE SEQUENCE [LARGE SCALE GENOMIC DNA]</scope>
    <source>
        <strain evidence="9">DSM 10523 / SB164P1</strain>
    </source>
</reference>
<keyword evidence="4" id="KW-0408">Iron</keyword>
<dbReference type="Proteomes" id="UP000011724">
    <property type="component" value="Chromosome"/>
</dbReference>
<dbReference type="KEGG" id="dpi:BN4_10025"/>
<dbReference type="NCBIfam" id="TIGR00722">
    <property type="entry name" value="ttdA_fumA_fumB"/>
    <property type="match status" value="1"/>
</dbReference>
<evidence type="ECO:0000256" key="6">
    <source>
        <dbReference type="ARBA" id="ARBA00023239"/>
    </source>
</evidence>
<accession>M1WL53</accession>
<dbReference type="BioCyc" id="DPIE1322246:BN4_RS00175-MONOMER"/>
<comment type="similarity">
    <text evidence="1">Belongs to the class-I fumarase family.</text>
</comment>
<evidence type="ECO:0000256" key="4">
    <source>
        <dbReference type="ARBA" id="ARBA00023004"/>
    </source>
</evidence>